<reference evidence="2 3" key="1">
    <citation type="journal article" date="2023" name="bioRxiv">
        <title>Conserved and derived expression patterns and positive selection on dental genes reveal complex evolutionary context of ever-growing rodent molars.</title>
        <authorList>
            <person name="Calamari Z.T."/>
            <person name="Song A."/>
            <person name="Cohen E."/>
            <person name="Akter M."/>
            <person name="Roy R.D."/>
            <person name="Hallikas O."/>
            <person name="Christensen M.M."/>
            <person name="Li P."/>
            <person name="Marangoni P."/>
            <person name="Jernvall J."/>
            <person name="Klein O.D."/>
        </authorList>
    </citation>
    <scope>NUCLEOTIDE SEQUENCE [LARGE SCALE GENOMIC DNA]</scope>
    <source>
        <strain evidence="2">V071</strain>
    </source>
</reference>
<evidence type="ECO:0000313" key="2">
    <source>
        <dbReference type="EMBL" id="KAK7816766.1"/>
    </source>
</evidence>
<evidence type="ECO:0000256" key="1">
    <source>
        <dbReference type="SAM" id="MobiDB-lite"/>
    </source>
</evidence>
<dbReference type="EMBL" id="JBBHLL010000100">
    <property type="protein sequence ID" value="KAK7816766.1"/>
    <property type="molecule type" value="Genomic_DNA"/>
</dbReference>
<feature type="region of interest" description="Disordered" evidence="1">
    <location>
        <begin position="454"/>
        <end position="477"/>
    </location>
</feature>
<gene>
    <name evidence="2" type="ORF">U0070_009291</name>
</gene>
<evidence type="ECO:0000313" key="3">
    <source>
        <dbReference type="Proteomes" id="UP001488838"/>
    </source>
</evidence>
<dbReference type="Proteomes" id="UP001488838">
    <property type="component" value="Unassembled WGS sequence"/>
</dbReference>
<feature type="region of interest" description="Disordered" evidence="1">
    <location>
        <begin position="347"/>
        <end position="397"/>
    </location>
</feature>
<comment type="caution">
    <text evidence="2">The sequence shown here is derived from an EMBL/GenBank/DDBJ whole genome shotgun (WGS) entry which is preliminary data.</text>
</comment>
<organism evidence="2 3">
    <name type="scientific">Myodes glareolus</name>
    <name type="common">Bank vole</name>
    <name type="synonym">Clethrionomys glareolus</name>
    <dbReference type="NCBI Taxonomy" id="447135"/>
    <lineage>
        <taxon>Eukaryota</taxon>
        <taxon>Metazoa</taxon>
        <taxon>Chordata</taxon>
        <taxon>Craniata</taxon>
        <taxon>Vertebrata</taxon>
        <taxon>Euteleostomi</taxon>
        <taxon>Mammalia</taxon>
        <taxon>Eutheria</taxon>
        <taxon>Euarchontoglires</taxon>
        <taxon>Glires</taxon>
        <taxon>Rodentia</taxon>
        <taxon>Myomorpha</taxon>
        <taxon>Muroidea</taxon>
        <taxon>Cricetidae</taxon>
        <taxon>Arvicolinae</taxon>
        <taxon>Myodes</taxon>
    </lineage>
</organism>
<feature type="compositionally biased region" description="Basic and acidic residues" evidence="1">
    <location>
        <begin position="369"/>
        <end position="380"/>
    </location>
</feature>
<protein>
    <submittedName>
        <fullName evidence="2">Uncharacterized protein</fullName>
    </submittedName>
</protein>
<keyword evidence="3" id="KW-1185">Reference proteome</keyword>
<accession>A0AAW0IRK3</accession>
<name>A0AAW0IRK3_MYOGA</name>
<feature type="region of interest" description="Disordered" evidence="1">
    <location>
        <begin position="116"/>
        <end position="147"/>
    </location>
</feature>
<sequence>MAKIRLRLCWLGRKQSSACCMLNFRNKPMAKLEFAINLKDDSVIWTLEAQSSAPMFSREREQKEELNCGGTQQTVIEWPACRFAHFPAVPSLHGLQGDGLQCDHCRIRQTPNHWQLERTSPLLTRRQGKQAERRKAPPPKAPTTSKQHHLLAVKCSNMCTYGGHFTFKQNMVFSMDTEEGTKTMTDIREPPQTSTYGCAYETGSALKSAHLVNGTPSDLQGDWNCGSDCTTKSNHLSLGSTGTGKIDHQRHSPYYTNQRKRWIDKKGVFQSEGKKMKQQPPYTTAAQRLHWENRCSENIVYCVLVSAPTSFLFWCYFGRREMYEFQAAAATAESGILSPTPIPFTSLGHKSLGGPRAEPSLESSGGQMLERRQIEQRPSADKSPGAPSRDRWPSSQSQQSEVLLDEILLPLLPSARTAGLGLKAGTTVIKGMHHLISMATSVTIGIKGDYRDGSDASTGGLLESKGESPAERPTCAFSQEYLREYTK</sequence>
<dbReference type="AlphaFoldDB" id="A0AAW0IRK3"/>
<proteinExistence type="predicted"/>